<feature type="compositionally biased region" description="Basic and acidic residues" evidence="5">
    <location>
        <begin position="621"/>
        <end position="631"/>
    </location>
</feature>
<dbReference type="InterPro" id="IPR043128">
    <property type="entry name" value="Rev_trsase/Diguanyl_cyclase"/>
</dbReference>
<dbReference type="CDD" id="cd03586">
    <property type="entry name" value="PolY_Pol_IV_kappa"/>
    <property type="match status" value="1"/>
</dbReference>
<dbReference type="Gene3D" id="1.10.150.20">
    <property type="entry name" value="5' to 3' exonuclease, C-terminal subdomain"/>
    <property type="match status" value="1"/>
</dbReference>
<dbReference type="EMBL" id="KI911139">
    <property type="protein sequence ID" value="ETS07041.1"/>
    <property type="molecule type" value="Genomic_DNA"/>
</dbReference>
<dbReference type="InterPro" id="IPR001126">
    <property type="entry name" value="UmuC"/>
</dbReference>
<dbReference type="GO" id="GO:0070987">
    <property type="term" value="P:error-free translesion synthesis"/>
    <property type="evidence" value="ECO:0007669"/>
    <property type="project" value="UniProtKB-ARBA"/>
</dbReference>
<evidence type="ECO:0000256" key="5">
    <source>
        <dbReference type="SAM" id="MobiDB-lite"/>
    </source>
</evidence>
<evidence type="ECO:0000313" key="7">
    <source>
        <dbReference type="EMBL" id="ETS07041.1"/>
    </source>
</evidence>
<dbReference type="OrthoDB" id="1747274at2759"/>
<organism evidence="7 8">
    <name type="scientific">Hypocrea jecorina (strain ATCC 56765 / BCRC 32924 / NRRL 11460 / Rut C-30)</name>
    <name type="common">Trichoderma reesei</name>
    <dbReference type="NCBI Taxonomy" id="1344414"/>
    <lineage>
        <taxon>Eukaryota</taxon>
        <taxon>Fungi</taxon>
        <taxon>Dikarya</taxon>
        <taxon>Ascomycota</taxon>
        <taxon>Pezizomycotina</taxon>
        <taxon>Sordariomycetes</taxon>
        <taxon>Hypocreomycetidae</taxon>
        <taxon>Hypocreales</taxon>
        <taxon>Hypocreaceae</taxon>
        <taxon>Trichoderma</taxon>
    </lineage>
</organism>
<dbReference type="Gene3D" id="3.30.1490.100">
    <property type="entry name" value="DNA polymerase, Y-family, little finger domain"/>
    <property type="match status" value="1"/>
</dbReference>
<dbReference type="GO" id="GO:0042276">
    <property type="term" value="P:error-prone translesion synthesis"/>
    <property type="evidence" value="ECO:0007669"/>
    <property type="project" value="TreeGrafter"/>
</dbReference>
<feature type="region of interest" description="Disordered" evidence="5">
    <location>
        <begin position="533"/>
        <end position="569"/>
    </location>
</feature>
<feature type="coiled-coil region" evidence="4">
    <location>
        <begin position="83"/>
        <end position="122"/>
    </location>
</feature>
<evidence type="ECO:0000313" key="8">
    <source>
        <dbReference type="Proteomes" id="UP000024376"/>
    </source>
</evidence>
<dbReference type="Gene3D" id="1.10.150.810">
    <property type="match status" value="1"/>
</dbReference>
<dbReference type="FunFam" id="1.10.150.810:FF:000001">
    <property type="entry name" value="DNA polymerase kappa"/>
    <property type="match status" value="1"/>
</dbReference>
<dbReference type="GO" id="GO:0003684">
    <property type="term" value="F:damaged DNA binding"/>
    <property type="evidence" value="ECO:0007669"/>
    <property type="project" value="InterPro"/>
</dbReference>
<dbReference type="FunFam" id="1.10.150.810:FF:000003">
    <property type="entry name" value="DNA polymerase kappa subunit"/>
    <property type="match status" value="1"/>
</dbReference>
<keyword evidence="3" id="KW-0496">Mitochondrion</keyword>
<dbReference type="Gene3D" id="3.30.70.270">
    <property type="match status" value="1"/>
</dbReference>
<dbReference type="InterPro" id="IPR017961">
    <property type="entry name" value="DNA_pol_Y-fam_little_finger"/>
</dbReference>
<dbReference type="AlphaFoldDB" id="A0A024SNK5"/>
<dbReference type="GO" id="GO:0003887">
    <property type="term" value="F:DNA-directed DNA polymerase activity"/>
    <property type="evidence" value="ECO:0007669"/>
    <property type="project" value="InterPro"/>
</dbReference>
<dbReference type="SUPFAM" id="SSF56672">
    <property type="entry name" value="DNA/RNA polymerases"/>
    <property type="match status" value="1"/>
</dbReference>
<dbReference type="NCBIfam" id="NF002677">
    <property type="entry name" value="PRK02406.1"/>
    <property type="match status" value="1"/>
</dbReference>
<dbReference type="FunFam" id="3.40.1170.60:FF:000012">
    <property type="entry name" value="Putative DNA-directed polymerase kappa"/>
    <property type="match status" value="1"/>
</dbReference>
<evidence type="ECO:0000256" key="1">
    <source>
        <dbReference type="ARBA" id="ARBA00004173"/>
    </source>
</evidence>
<dbReference type="PROSITE" id="PS50173">
    <property type="entry name" value="UMUC"/>
    <property type="match status" value="1"/>
</dbReference>
<sequence>MTFAEAPAHTEEDQEGKIRGETREETLGEKQDDASKTLKYHLLGPSLTKAGQDKVDQSKAQVSEIIYNASKGSKFFNREEERDKILTQKIEQILARKKKLEQQDLTRDLRNADRLLAELELSRDLTQHIVHLDCDAFFAAVEQLDRPDLKDVPFAVGGGVLTTCNYAARQFGCRSGMAGFVAKKLCPQLVLIKPNFHKYGAKAEEVRAVLANYDPRFESASIDEAYLNITEYCDQHDIDPAAVVEQMRIEVHEKTNITVSAGIAANARLAKICSNINKPNGQYVLPRDRSAIMAFMRDLPTRKVNGVGRVLERELLEIGVKTCGDIYEQRQYLHRLFGDKTSEFLFRCYLGLGRTKIQPAEEYERKSVGTESTFHDMSDPVQLRNKLRSTAEALEQDMRRSECKGRTLCIKIKLHTFEVFTRQVILPKSIYLAEDLYNYSLPMLAKLEHEMPGMKLRLMGLRCTNLVSTKKPDTMAFFGFRPRRQDSGESSESGVVKRKASTPLEREEEWETFDGDDEDLMAKMDAYLGDVSPAHDEEEENNGTPNHRRHGKEILPNPRPDGEASPQEDWWDCPICLRPQAANERQFNEHIDLCLSRQTIRDALVQADDPKDARPVPSPEANKRPKLSTEKKRGRPPSTDPKQKKLSFW</sequence>
<dbReference type="Proteomes" id="UP000024376">
    <property type="component" value="Unassembled WGS sequence"/>
</dbReference>
<accession>A0A024SNK5</accession>
<dbReference type="InterPro" id="IPR036775">
    <property type="entry name" value="DNA_pol_Y-fam_lit_finger_sf"/>
</dbReference>
<evidence type="ECO:0000259" key="6">
    <source>
        <dbReference type="PROSITE" id="PS50173"/>
    </source>
</evidence>
<dbReference type="FunFam" id="3.30.70.270:FF:000014">
    <property type="entry name" value="DNA polymerase kappa subunit"/>
    <property type="match status" value="1"/>
</dbReference>
<reference evidence="8" key="1">
    <citation type="journal article" date="2013" name="Ind. Biotechnol.">
        <title>Comparative genomics analysis of Trichoderma reesei strains.</title>
        <authorList>
            <person name="Koike H."/>
            <person name="Aerts A."/>
            <person name="LaButti K."/>
            <person name="Grigoriev I.V."/>
            <person name="Baker S.E."/>
        </authorList>
    </citation>
    <scope>NUCLEOTIDE SEQUENCE [LARGE SCALE GENOMIC DNA]</scope>
    <source>
        <strain evidence="8">ATCC 56765 / BCRC 32924 / NRRL 11460 / Rut C-30</strain>
    </source>
</reference>
<evidence type="ECO:0000256" key="3">
    <source>
        <dbReference type="ARBA" id="ARBA00023128"/>
    </source>
</evidence>
<protein>
    <recommendedName>
        <fullName evidence="2">DNA polymerase kappa</fullName>
    </recommendedName>
</protein>
<dbReference type="InterPro" id="IPR043502">
    <property type="entry name" value="DNA/RNA_pol_sf"/>
</dbReference>
<dbReference type="PANTHER" id="PTHR11076:SF33">
    <property type="entry name" value="DNA POLYMERASE KAPPA"/>
    <property type="match status" value="1"/>
</dbReference>
<name>A0A024SNK5_HYPJR</name>
<dbReference type="InterPro" id="IPR050116">
    <property type="entry name" value="DNA_polymerase-Y"/>
</dbReference>
<dbReference type="Pfam" id="PF11799">
    <property type="entry name" value="IMS_C"/>
    <property type="match status" value="1"/>
</dbReference>
<dbReference type="SUPFAM" id="SSF100879">
    <property type="entry name" value="Lesion bypass DNA polymerase (Y-family), little finger domain"/>
    <property type="match status" value="1"/>
</dbReference>
<dbReference type="Gene3D" id="3.40.1170.60">
    <property type="match status" value="1"/>
</dbReference>
<dbReference type="KEGG" id="trr:M419DRAFT_126470"/>
<comment type="subcellular location">
    <subcellularLocation>
        <location evidence="1">Mitochondrion</location>
    </subcellularLocation>
</comment>
<feature type="region of interest" description="Disordered" evidence="5">
    <location>
        <begin position="605"/>
        <end position="649"/>
    </location>
</feature>
<dbReference type="PANTHER" id="PTHR11076">
    <property type="entry name" value="DNA REPAIR POLYMERASE UMUC / TRANSFERASE FAMILY MEMBER"/>
    <property type="match status" value="1"/>
</dbReference>
<gene>
    <name evidence="7" type="ORF">M419DRAFT_126470</name>
</gene>
<dbReference type="GO" id="GO:0005739">
    <property type="term" value="C:mitochondrion"/>
    <property type="evidence" value="ECO:0007669"/>
    <property type="project" value="UniProtKB-SubCell"/>
</dbReference>
<feature type="compositionally biased region" description="Basic and acidic residues" evidence="5">
    <location>
        <begin position="8"/>
        <end position="35"/>
    </location>
</feature>
<dbReference type="GO" id="GO:0005634">
    <property type="term" value="C:nucleus"/>
    <property type="evidence" value="ECO:0007669"/>
    <property type="project" value="TreeGrafter"/>
</dbReference>
<dbReference type="HOGENOM" id="CLU_012348_11_2_1"/>
<dbReference type="InterPro" id="IPR022880">
    <property type="entry name" value="DNApol_IV"/>
</dbReference>
<feature type="domain" description="UmuC" evidence="6">
    <location>
        <begin position="129"/>
        <end position="308"/>
    </location>
</feature>
<dbReference type="Gene3D" id="3.30.160.60">
    <property type="entry name" value="Classic Zinc Finger"/>
    <property type="match status" value="1"/>
</dbReference>
<proteinExistence type="predicted"/>
<keyword evidence="4" id="KW-0175">Coiled coil</keyword>
<feature type="compositionally biased region" description="Acidic residues" evidence="5">
    <location>
        <begin position="506"/>
        <end position="516"/>
    </location>
</feature>
<evidence type="ECO:0000256" key="4">
    <source>
        <dbReference type="SAM" id="Coils"/>
    </source>
</evidence>
<evidence type="ECO:0000256" key="2">
    <source>
        <dbReference type="ARBA" id="ARBA00016178"/>
    </source>
</evidence>
<feature type="region of interest" description="Disordered" evidence="5">
    <location>
        <begin position="1"/>
        <end position="35"/>
    </location>
</feature>
<dbReference type="GO" id="GO:0006281">
    <property type="term" value="P:DNA repair"/>
    <property type="evidence" value="ECO:0007669"/>
    <property type="project" value="InterPro"/>
</dbReference>
<dbReference type="Pfam" id="PF00817">
    <property type="entry name" value="IMS"/>
    <property type="match status" value="1"/>
</dbReference>
<dbReference type="FunFam" id="3.30.1490.100:FF:000010">
    <property type="entry name" value="DNA-directed polymerase kappa"/>
    <property type="match status" value="1"/>
</dbReference>
<feature type="region of interest" description="Disordered" evidence="5">
    <location>
        <begin position="480"/>
        <end position="516"/>
    </location>
</feature>